<accession>A0A0B6YA61</accession>
<name>A0A0B6YA61_9EUPU</name>
<gene>
    <name evidence="1" type="primary">ORF18986</name>
</gene>
<protein>
    <submittedName>
        <fullName evidence="1">Uncharacterized protein</fullName>
    </submittedName>
</protein>
<evidence type="ECO:0000313" key="1">
    <source>
        <dbReference type="EMBL" id="CEK53074.1"/>
    </source>
</evidence>
<reference evidence="1" key="1">
    <citation type="submission" date="2014-12" db="EMBL/GenBank/DDBJ databases">
        <title>Insight into the proteome of Arion vulgaris.</title>
        <authorList>
            <person name="Aradska J."/>
            <person name="Bulat T."/>
            <person name="Smidak R."/>
            <person name="Sarate P."/>
            <person name="Gangsoo J."/>
            <person name="Sialana F."/>
            <person name="Bilban M."/>
            <person name="Lubec G."/>
        </authorList>
    </citation>
    <scope>NUCLEOTIDE SEQUENCE</scope>
    <source>
        <tissue evidence="1">Skin</tissue>
    </source>
</reference>
<dbReference type="EMBL" id="HACG01006209">
    <property type="protein sequence ID" value="CEK53074.1"/>
    <property type="molecule type" value="Transcribed_RNA"/>
</dbReference>
<dbReference type="PROSITE" id="PS51257">
    <property type="entry name" value="PROKAR_LIPOPROTEIN"/>
    <property type="match status" value="1"/>
</dbReference>
<sequence>MQVLYVKIHYSGSCCDCSTCIHHYTVGACSLSGNELDHNPKEPDENSAAESLEANLFQWDFYKSVKIDL</sequence>
<dbReference type="AlphaFoldDB" id="A0A0B6YA61"/>
<feature type="non-terminal residue" evidence="1">
    <location>
        <position position="69"/>
    </location>
</feature>
<proteinExistence type="predicted"/>
<organism evidence="1">
    <name type="scientific">Arion vulgaris</name>
    <dbReference type="NCBI Taxonomy" id="1028688"/>
    <lineage>
        <taxon>Eukaryota</taxon>
        <taxon>Metazoa</taxon>
        <taxon>Spiralia</taxon>
        <taxon>Lophotrochozoa</taxon>
        <taxon>Mollusca</taxon>
        <taxon>Gastropoda</taxon>
        <taxon>Heterobranchia</taxon>
        <taxon>Euthyneura</taxon>
        <taxon>Panpulmonata</taxon>
        <taxon>Eupulmonata</taxon>
        <taxon>Stylommatophora</taxon>
        <taxon>Helicina</taxon>
        <taxon>Arionoidea</taxon>
        <taxon>Arionidae</taxon>
        <taxon>Arion</taxon>
    </lineage>
</organism>